<dbReference type="InterPro" id="IPR020472">
    <property type="entry name" value="WD40_PAC1"/>
</dbReference>
<dbReference type="SUPFAM" id="SSF50978">
    <property type="entry name" value="WD40 repeat-like"/>
    <property type="match status" value="2"/>
</dbReference>
<dbReference type="Pfam" id="PF00400">
    <property type="entry name" value="WD40"/>
    <property type="match status" value="8"/>
</dbReference>
<keyword evidence="6" id="KW-1185">Reference proteome</keyword>
<feature type="repeat" description="WD" evidence="3">
    <location>
        <begin position="250"/>
        <end position="282"/>
    </location>
</feature>
<dbReference type="PANTHER" id="PTHR19848:SF8">
    <property type="entry name" value="F-BOX AND WD REPEAT DOMAIN CONTAINING 7"/>
    <property type="match status" value="1"/>
</dbReference>
<dbReference type="InterPro" id="IPR015943">
    <property type="entry name" value="WD40/YVTN_repeat-like_dom_sf"/>
</dbReference>
<dbReference type="InterPro" id="IPR001680">
    <property type="entry name" value="WD40_rpt"/>
</dbReference>
<protein>
    <submittedName>
        <fullName evidence="5">Uncharacterized protein</fullName>
    </submittedName>
</protein>
<dbReference type="PROSITE" id="PS50082">
    <property type="entry name" value="WD_REPEATS_2"/>
    <property type="match status" value="4"/>
</dbReference>
<dbReference type="PRINTS" id="PR00320">
    <property type="entry name" value="GPROTEINBRPT"/>
</dbReference>
<reference evidence="5" key="1">
    <citation type="submission" date="2022-03" db="EMBL/GenBank/DDBJ databases">
        <title>Draft genome sequence of Aduncisulcus paluster, a free-living microaerophilic Fornicata.</title>
        <authorList>
            <person name="Yuyama I."/>
            <person name="Kume K."/>
            <person name="Tamura T."/>
            <person name="Inagaki Y."/>
            <person name="Hashimoto T."/>
        </authorList>
    </citation>
    <scope>NUCLEOTIDE SEQUENCE</scope>
    <source>
        <strain evidence="5">NY0171</strain>
    </source>
</reference>
<name>A0ABQ5K1C0_9EUKA</name>
<feature type="repeat" description="WD" evidence="3">
    <location>
        <begin position="377"/>
        <end position="418"/>
    </location>
</feature>
<dbReference type="PROSITE" id="PS50294">
    <property type="entry name" value="WD_REPEATS_REGION"/>
    <property type="match status" value="2"/>
</dbReference>
<evidence type="ECO:0000256" key="2">
    <source>
        <dbReference type="ARBA" id="ARBA00022737"/>
    </source>
</evidence>
<dbReference type="InterPro" id="IPR036322">
    <property type="entry name" value="WD40_repeat_dom_sf"/>
</dbReference>
<comment type="caution">
    <text evidence="5">The sequence shown here is derived from an EMBL/GenBank/DDBJ whole genome shotgun (WGS) entry which is preliminary data.</text>
</comment>
<organism evidence="5 6">
    <name type="scientific">Aduncisulcus paluster</name>
    <dbReference type="NCBI Taxonomy" id="2918883"/>
    <lineage>
        <taxon>Eukaryota</taxon>
        <taxon>Metamonada</taxon>
        <taxon>Carpediemonas-like organisms</taxon>
        <taxon>Aduncisulcus</taxon>
    </lineage>
</organism>
<gene>
    <name evidence="5" type="ORF">ADUPG1_012967</name>
</gene>
<dbReference type="EMBL" id="BQXS01012575">
    <property type="protein sequence ID" value="GKT25224.1"/>
    <property type="molecule type" value="Genomic_DNA"/>
</dbReference>
<proteinExistence type="predicted"/>
<evidence type="ECO:0000256" key="1">
    <source>
        <dbReference type="ARBA" id="ARBA00022574"/>
    </source>
</evidence>
<accession>A0ABQ5K1C0</accession>
<dbReference type="Gene3D" id="2.130.10.10">
    <property type="entry name" value="YVTN repeat-like/Quinoprotein amine dehydrogenase"/>
    <property type="match status" value="5"/>
</dbReference>
<evidence type="ECO:0000256" key="4">
    <source>
        <dbReference type="SAM" id="MobiDB-lite"/>
    </source>
</evidence>
<evidence type="ECO:0000313" key="6">
    <source>
        <dbReference type="Proteomes" id="UP001057375"/>
    </source>
</evidence>
<evidence type="ECO:0000256" key="3">
    <source>
        <dbReference type="PROSITE-ProRule" id="PRU00221"/>
    </source>
</evidence>
<dbReference type="PANTHER" id="PTHR19848">
    <property type="entry name" value="WD40 REPEAT PROTEIN"/>
    <property type="match status" value="1"/>
</dbReference>
<feature type="repeat" description="WD" evidence="3">
    <location>
        <begin position="736"/>
        <end position="770"/>
    </location>
</feature>
<dbReference type="Proteomes" id="UP001057375">
    <property type="component" value="Unassembled WGS sequence"/>
</dbReference>
<feature type="repeat" description="WD" evidence="3">
    <location>
        <begin position="666"/>
        <end position="697"/>
    </location>
</feature>
<dbReference type="SMART" id="SM00320">
    <property type="entry name" value="WD40"/>
    <property type="match status" value="10"/>
</dbReference>
<evidence type="ECO:0000313" key="5">
    <source>
        <dbReference type="EMBL" id="GKT25224.1"/>
    </source>
</evidence>
<feature type="region of interest" description="Disordered" evidence="4">
    <location>
        <begin position="458"/>
        <end position="490"/>
    </location>
</feature>
<keyword evidence="2" id="KW-0677">Repeat</keyword>
<sequence>MTTPKLVSDMFDALKPSGMDLRQDIQQIDAFEIPRRIFDDPIYNIITVLQREKIIDETTALQMSGPTESVAEIEREVQEQMMQSFEVDSSQKQSLLHTSRCDQTYDTQTHSPEGVRLSVRDQLKSPKSKPLLGDTDYFTISDHTPRVVCSRALSFLGIQNDTPIAWSRSGDYLMLVSDTHSIYVCKLVQNSSFPATVEIVEQLRGCKSHVNCLSFSPDDKYLMVGADNGFIIFDMGKKEVVARIEQERNADAHDSAVNCGLWLFEGRILLTGSKDTTIRAWDTLKLSNPKKPSLSFIETLSQHQGPVLVLDSTRETLSVPTGSIKSISTTSLDSPFLLASAGRDSSIQIWNITTLAPEYIDHRKDDKSMCVKAVRGIEGHRGDVISLSWMNDSIHLYTGARDNCVKCFNTKTGACIRTNSDHFGDVTGVSLRSDDNILMTCSADGFLKVYKVVKPGEEPPPSMLLSQQPSASTKLNPGEEAEEEDKHTSKLAGDSDFLSQLLQEVTTESFDSSAQVMTHDAMRFSFSPLDGNEVSMMHLNPRHPFLAVASSEACVRVFDVKSLVRPQLVKEISAHTQEITDQALVNIRPIHPKHSMLLSVSKDAGMTITDTVTLERVSQITCDSQLLSLAVGNFAEIAYVAGSTYEIIAISLTPQDRTLGCVIGKFQGHSGKVQCMCVCGDLLFSSSDDFSVKVWKLYPIDELKQPAHFRPIMNPKTGKEELVAQEVHKGSCVGTFHLHDSIVTSLSTSDSGDLLVTACNDHSLALWKIKKRGHKVYLSNIWKRTDAHEGTITHVLFGRGPTSERIYTVGWDNNVFVWSANFDDKEGEPFMAFPKPDKSHRTTAIALSPDGTKLVTGTAGGLCCVWDALPPFDLLCVFGREDTGITSCAYGETVITVGTAGGSFTVWPAYSPDEGIDQSKYFRDVSPEEKRKFEAGECIW</sequence>
<feature type="compositionally biased region" description="Low complexity" evidence="4">
    <location>
        <begin position="463"/>
        <end position="472"/>
    </location>
</feature>
<keyword evidence="1 3" id="KW-0853">WD repeat</keyword>